<keyword evidence="3" id="KW-1185">Reference proteome</keyword>
<organism evidence="2 3">
    <name type="scientific">Drosophila willistoni</name>
    <name type="common">Fruit fly</name>
    <dbReference type="NCBI Taxonomy" id="7260"/>
    <lineage>
        <taxon>Eukaryota</taxon>
        <taxon>Metazoa</taxon>
        <taxon>Ecdysozoa</taxon>
        <taxon>Arthropoda</taxon>
        <taxon>Hexapoda</taxon>
        <taxon>Insecta</taxon>
        <taxon>Pterygota</taxon>
        <taxon>Neoptera</taxon>
        <taxon>Endopterygota</taxon>
        <taxon>Diptera</taxon>
        <taxon>Brachycera</taxon>
        <taxon>Muscomorpha</taxon>
        <taxon>Ephydroidea</taxon>
        <taxon>Drosophilidae</taxon>
        <taxon>Drosophila</taxon>
        <taxon>Sophophora</taxon>
    </lineage>
</organism>
<evidence type="ECO:0000256" key="1">
    <source>
        <dbReference type="SAM" id="MobiDB-lite"/>
    </source>
</evidence>
<protein>
    <submittedName>
        <fullName evidence="2">Uncharacterized protein</fullName>
    </submittedName>
</protein>
<sequence length="66" mass="7572">MPNIGGNERPMAMTTIDDIASELERTHLSRAPELLRHLETIHEPENEMGRWNGKRLKESTDDDMGK</sequence>
<dbReference type="EMBL" id="CH964282">
    <property type="protein sequence ID" value="EDW85947.1"/>
    <property type="molecule type" value="Genomic_DNA"/>
</dbReference>
<accession>B4NNK8</accession>
<gene>
    <name evidence="2" type="primary">Dwil\GK23337</name>
    <name evidence="2" type="ORF">Dwil_GK23337</name>
</gene>
<name>B4NNK8_DROWI</name>
<dbReference type="KEGG" id="dwi:6652080"/>
<dbReference type="HOGENOM" id="CLU_2906369_0_0_1"/>
<reference evidence="2 3" key="1">
    <citation type="journal article" date="2007" name="Nature">
        <title>Evolution of genes and genomes on the Drosophila phylogeny.</title>
        <authorList>
            <consortium name="Drosophila 12 Genomes Consortium"/>
            <person name="Clark A.G."/>
            <person name="Eisen M.B."/>
            <person name="Smith D.R."/>
            <person name="Bergman C.M."/>
            <person name="Oliver B."/>
            <person name="Markow T.A."/>
            <person name="Kaufman T.C."/>
            <person name="Kellis M."/>
            <person name="Gelbart W."/>
            <person name="Iyer V.N."/>
            <person name="Pollard D.A."/>
            <person name="Sackton T.B."/>
            <person name="Larracuente A.M."/>
            <person name="Singh N.D."/>
            <person name="Abad J.P."/>
            <person name="Abt D.N."/>
            <person name="Adryan B."/>
            <person name="Aguade M."/>
            <person name="Akashi H."/>
            <person name="Anderson W.W."/>
            <person name="Aquadro C.F."/>
            <person name="Ardell D.H."/>
            <person name="Arguello R."/>
            <person name="Artieri C.G."/>
            <person name="Barbash D.A."/>
            <person name="Barker D."/>
            <person name="Barsanti P."/>
            <person name="Batterham P."/>
            <person name="Batzoglou S."/>
            <person name="Begun D."/>
            <person name="Bhutkar A."/>
            <person name="Blanco E."/>
            <person name="Bosak S.A."/>
            <person name="Bradley R.K."/>
            <person name="Brand A.D."/>
            <person name="Brent M.R."/>
            <person name="Brooks A.N."/>
            <person name="Brown R.H."/>
            <person name="Butlin R.K."/>
            <person name="Caggese C."/>
            <person name="Calvi B.R."/>
            <person name="Bernardo de Carvalho A."/>
            <person name="Caspi A."/>
            <person name="Castrezana S."/>
            <person name="Celniker S.E."/>
            <person name="Chang J.L."/>
            <person name="Chapple C."/>
            <person name="Chatterji S."/>
            <person name="Chinwalla A."/>
            <person name="Civetta A."/>
            <person name="Clifton S.W."/>
            <person name="Comeron J.M."/>
            <person name="Costello J.C."/>
            <person name="Coyne J.A."/>
            <person name="Daub J."/>
            <person name="David R.G."/>
            <person name="Delcher A.L."/>
            <person name="Delehaunty K."/>
            <person name="Do C.B."/>
            <person name="Ebling H."/>
            <person name="Edwards K."/>
            <person name="Eickbush T."/>
            <person name="Evans J.D."/>
            <person name="Filipski A."/>
            <person name="Findeiss S."/>
            <person name="Freyhult E."/>
            <person name="Fulton L."/>
            <person name="Fulton R."/>
            <person name="Garcia A.C."/>
            <person name="Gardiner A."/>
            <person name="Garfield D.A."/>
            <person name="Garvin B.E."/>
            <person name="Gibson G."/>
            <person name="Gilbert D."/>
            <person name="Gnerre S."/>
            <person name="Godfrey J."/>
            <person name="Good R."/>
            <person name="Gotea V."/>
            <person name="Gravely B."/>
            <person name="Greenberg A.J."/>
            <person name="Griffiths-Jones S."/>
            <person name="Gross S."/>
            <person name="Guigo R."/>
            <person name="Gustafson E.A."/>
            <person name="Haerty W."/>
            <person name="Hahn M.W."/>
            <person name="Halligan D.L."/>
            <person name="Halpern A.L."/>
            <person name="Halter G.M."/>
            <person name="Han M.V."/>
            <person name="Heger A."/>
            <person name="Hillier L."/>
            <person name="Hinrichs A.S."/>
            <person name="Holmes I."/>
            <person name="Hoskins R.A."/>
            <person name="Hubisz M.J."/>
            <person name="Hultmark D."/>
            <person name="Huntley M.A."/>
            <person name="Jaffe D.B."/>
            <person name="Jagadeeshan S."/>
            <person name="Jeck W.R."/>
            <person name="Johnson J."/>
            <person name="Jones C.D."/>
            <person name="Jordan W.C."/>
            <person name="Karpen G.H."/>
            <person name="Kataoka E."/>
            <person name="Keightley P.D."/>
            <person name="Kheradpour P."/>
            <person name="Kirkness E.F."/>
            <person name="Koerich L.B."/>
            <person name="Kristiansen K."/>
            <person name="Kudrna D."/>
            <person name="Kulathinal R.J."/>
            <person name="Kumar S."/>
            <person name="Kwok R."/>
            <person name="Lander E."/>
            <person name="Langley C.H."/>
            <person name="Lapoint R."/>
            <person name="Lazzaro B.P."/>
            <person name="Lee S.J."/>
            <person name="Levesque L."/>
            <person name="Li R."/>
            <person name="Lin C.F."/>
            <person name="Lin M.F."/>
            <person name="Lindblad-Toh K."/>
            <person name="Llopart A."/>
            <person name="Long M."/>
            <person name="Low L."/>
            <person name="Lozovsky E."/>
            <person name="Lu J."/>
            <person name="Luo M."/>
            <person name="Machado C.A."/>
            <person name="Makalowski W."/>
            <person name="Marzo M."/>
            <person name="Matsuda M."/>
            <person name="Matzkin L."/>
            <person name="McAllister B."/>
            <person name="McBride C.S."/>
            <person name="McKernan B."/>
            <person name="McKernan K."/>
            <person name="Mendez-Lago M."/>
            <person name="Minx P."/>
            <person name="Mollenhauer M.U."/>
            <person name="Montooth K."/>
            <person name="Mount S.M."/>
            <person name="Mu X."/>
            <person name="Myers E."/>
            <person name="Negre B."/>
            <person name="Newfeld S."/>
            <person name="Nielsen R."/>
            <person name="Noor M.A."/>
            <person name="O'Grady P."/>
            <person name="Pachter L."/>
            <person name="Papaceit M."/>
            <person name="Parisi M.J."/>
            <person name="Parisi M."/>
            <person name="Parts L."/>
            <person name="Pedersen J.S."/>
            <person name="Pesole G."/>
            <person name="Phillippy A.M."/>
            <person name="Ponting C.P."/>
            <person name="Pop M."/>
            <person name="Porcelli D."/>
            <person name="Powell J.R."/>
            <person name="Prohaska S."/>
            <person name="Pruitt K."/>
            <person name="Puig M."/>
            <person name="Quesneville H."/>
            <person name="Ram K.R."/>
            <person name="Rand D."/>
            <person name="Rasmussen M.D."/>
            <person name="Reed L.K."/>
            <person name="Reenan R."/>
            <person name="Reily A."/>
            <person name="Remington K.A."/>
            <person name="Rieger T.T."/>
            <person name="Ritchie M.G."/>
            <person name="Robin C."/>
            <person name="Rogers Y.H."/>
            <person name="Rohde C."/>
            <person name="Rozas J."/>
            <person name="Rubenfield M.J."/>
            <person name="Ruiz A."/>
            <person name="Russo S."/>
            <person name="Salzberg S.L."/>
            <person name="Sanchez-Gracia A."/>
            <person name="Saranga D.J."/>
            <person name="Sato H."/>
            <person name="Schaeffer S.W."/>
            <person name="Schatz M.C."/>
            <person name="Schlenke T."/>
            <person name="Schwartz R."/>
            <person name="Segarra C."/>
            <person name="Singh R.S."/>
            <person name="Sirot L."/>
            <person name="Sirota M."/>
            <person name="Sisneros N.B."/>
            <person name="Smith C.D."/>
            <person name="Smith T.F."/>
            <person name="Spieth J."/>
            <person name="Stage D.E."/>
            <person name="Stark A."/>
            <person name="Stephan W."/>
            <person name="Strausberg R.L."/>
            <person name="Strempel S."/>
            <person name="Sturgill D."/>
            <person name="Sutton G."/>
            <person name="Sutton G.G."/>
            <person name="Tao W."/>
            <person name="Teichmann S."/>
            <person name="Tobari Y.N."/>
            <person name="Tomimura Y."/>
            <person name="Tsolas J.M."/>
            <person name="Valente V.L."/>
            <person name="Venter E."/>
            <person name="Venter J.C."/>
            <person name="Vicario S."/>
            <person name="Vieira F.G."/>
            <person name="Vilella A.J."/>
            <person name="Villasante A."/>
            <person name="Walenz B."/>
            <person name="Wang J."/>
            <person name="Wasserman M."/>
            <person name="Watts T."/>
            <person name="Wilson D."/>
            <person name="Wilson R.K."/>
            <person name="Wing R.A."/>
            <person name="Wolfner M.F."/>
            <person name="Wong A."/>
            <person name="Wong G.K."/>
            <person name="Wu C.I."/>
            <person name="Wu G."/>
            <person name="Yamamoto D."/>
            <person name="Yang H.P."/>
            <person name="Yang S.P."/>
            <person name="Yorke J.A."/>
            <person name="Yoshida K."/>
            <person name="Zdobnov E."/>
            <person name="Zhang P."/>
            <person name="Zhang Y."/>
            <person name="Zimin A.V."/>
            <person name="Baldwin J."/>
            <person name="Abdouelleil A."/>
            <person name="Abdulkadir J."/>
            <person name="Abebe A."/>
            <person name="Abera B."/>
            <person name="Abreu J."/>
            <person name="Acer S.C."/>
            <person name="Aftuck L."/>
            <person name="Alexander A."/>
            <person name="An P."/>
            <person name="Anderson E."/>
            <person name="Anderson S."/>
            <person name="Arachi H."/>
            <person name="Azer M."/>
            <person name="Bachantsang P."/>
            <person name="Barry A."/>
            <person name="Bayul T."/>
            <person name="Berlin A."/>
            <person name="Bessette D."/>
            <person name="Bloom T."/>
            <person name="Blye J."/>
            <person name="Boguslavskiy L."/>
            <person name="Bonnet C."/>
            <person name="Boukhgalter B."/>
            <person name="Bourzgui I."/>
            <person name="Brown A."/>
            <person name="Cahill P."/>
            <person name="Channer S."/>
            <person name="Cheshatsang Y."/>
            <person name="Chuda L."/>
            <person name="Citroen M."/>
            <person name="Collymore A."/>
            <person name="Cooke P."/>
            <person name="Costello M."/>
            <person name="D'Aco K."/>
            <person name="Daza R."/>
            <person name="De Haan G."/>
            <person name="DeGray S."/>
            <person name="DeMaso C."/>
            <person name="Dhargay N."/>
            <person name="Dooley K."/>
            <person name="Dooley E."/>
            <person name="Doricent M."/>
            <person name="Dorje P."/>
            <person name="Dorjee K."/>
            <person name="Dupes A."/>
            <person name="Elong R."/>
            <person name="Falk J."/>
            <person name="Farina A."/>
            <person name="Faro S."/>
            <person name="Ferguson D."/>
            <person name="Fisher S."/>
            <person name="Foley C.D."/>
            <person name="Franke A."/>
            <person name="Friedrich D."/>
            <person name="Gadbois L."/>
            <person name="Gearin G."/>
            <person name="Gearin C.R."/>
            <person name="Giannoukos G."/>
            <person name="Goode T."/>
            <person name="Graham J."/>
            <person name="Grandbois E."/>
            <person name="Grewal S."/>
            <person name="Gyaltsen K."/>
            <person name="Hafez N."/>
            <person name="Hagos B."/>
            <person name="Hall J."/>
            <person name="Henson C."/>
            <person name="Hollinger A."/>
            <person name="Honan T."/>
            <person name="Huard M.D."/>
            <person name="Hughes L."/>
            <person name="Hurhula B."/>
            <person name="Husby M.E."/>
            <person name="Kamat A."/>
            <person name="Kanga B."/>
            <person name="Kashin S."/>
            <person name="Khazanovich D."/>
            <person name="Kisner P."/>
            <person name="Lance K."/>
            <person name="Lara M."/>
            <person name="Lee W."/>
            <person name="Lennon N."/>
            <person name="Letendre F."/>
            <person name="LeVine R."/>
            <person name="Lipovsky A."/>
            <person name="Liu X."/>
            <person name="Liu J."/>
            <person name="Liu S."/>
            <person name="Lokyitsang T."/>
            <person name="Lokyitsang Y."/>
            <person name="Lubonja R."/>
            <person name="Lui A."/>
            <person name="MacDonald P."/>
            <person name="Magnisalis V."/>
            <person name="Maru K."/>
            <person name="Matthews C."/>
            <person name="McCusker W."/>
            <person name="McDonough S."/>
            <person name="Mehta T."/>
            <person name="Meldrim J."/>
            <person name="Meneus L."/>
            <person name="Mihai O."/>
            <person name="Mihalev A."/>
            <person name="Mihova T."/>
            <person name="Mittelman R."/>
            <person name="Mlenga V."/>
            <person name="Montmayeur A."/>
            <person name="Mulrain L."/>
            <person name="Navidi A."/>
            <person name="Naylor J."/>
            <person name="Negash T."/>
            <person name="Nguyen T."/>
            <person name="Nguyen N."/>
            <person name="Nicol R."/>
            <person name="Norbu C."/>
            <person name="Norbu N."/>
            <person name="Novod N."/>
            <person name="O'Neill B."/>
            <person name="Osman S."/>
            <person name="Markiewicz E."/>
            <person name="Oyono O.L."/>
            <person name="Patti C."/>
            <person name="Phunkhang P."/>
            <person name="Pierre F."/>
            <person name="Priest M."/>
            <person name="Raghuraman S."/>
            <person name="Rege F."/>
            <person name="Reyes R."/>
            <person name="Rise C."/>
            <person name="Rogov P."/>
            <person name="Ross K."/>
            <person name="Ryan E."/>
            <person name="Settipalli S."/>
            <person name="Shea T."/>
            <person name="Sherpa N."/>
            <person name="Shi L."/>
            <person name="Shih D."/>
            <person name="Sparrow T."/>
            <person name="Spaulding J."/>
            <person name="Stalker J."/>
            <person name="Stange-Thomann N."/>
            <person name="Stavropoulos S."/>
            <person name="Stone C."/>
            <person name="Strader C."/>
            <person name="Tesfaye S."/>
            <person name="Thomson T."/>
            <person name="Thoulutsang Y."/>
            <person name="Thoulutsang D."/>
            <person name="Topham K."/>
            <person name="Topping I."/>
            <person name="Tsamla T."/>
            <person name="Vassiliev H."/>
            <person name="Vo A."/>
            <person name="Wangchuk T."/>
            <person name="Wangdi T."/>
            <person name="Weiand M."/>
            <person name="Wilkinson J."/>
            <person name="Wilson A."/>
            <person name="Yadav S."/>
            <person name="Young G."/>
            <person name="Yu Q."/>
            <person name="Zembek L."/>
            <person name="Zhong D."/>
            <person name="Zimmer A."/>
            <person name="Zwirko Z."/>
            <person name="Jaffe D.B."/>
            <person name="Alvarez P."/>
            <person name="Brockman W."/>
            <person name="Butler J."/>
            <person name="Chin C."/>
            <person name="Gnerre S."/>
            <person name="Grabherr M."/>
            <person name="Kleber M."/>
            <person name="Mauceli E."/>
            <person name="MacCallum I."/>
        </authorList>
    </citation>
    <scope>NUCLEOTIDE SEQUENCE [LARGE SCALE GENOMIC DNA]</scope>
    <source>
        <strain evidence="3">Tucson 14030-0811.24</strain>
    </source>
</reference>
<dbReference type="OrthoDB" id="7831604at2759"/>
<dbReference type="InParanoid" id="B4NNK8"/>
<evidence type="ECO:0000313" key="2">
    <source>
        <dbReference type="EMBL" id="EDW85947.1"/>
    </source>
</evidence>
<proteinExistence type="predicted"/>
<dbReference type="AlphaFoldDB" id="B4NNK8"/>
<feature type="compositionally biased region" description="Basic and acidic residues" evidence="1">
    <location>
        <begin position="39"/>
        <end position="48"/>
    </location>
</feature>
<dbReference type="Proteomes" id="UP000007798">
    <property type="component" value="Unassembled WGS sequence"/>
</dbReference>
<feature type="compositionally biased region" description="Basic and acidic residues" evidence="1">
    <location>
        <begin position="55"/>
        <end position="66"/>
    </location>
</feature>
<dbReference type="PhylomeDB" id="B4NNK8"/>
<evidence type="ECO:0000313" key="3">
    <source>
        <dbReference type="Proteomes" id="UP000007798"/>
    </source>
</evidence>
<feature type="region of interest" description="Disordered" evidence="1">
    <location>
        <begin position="39"/>
        <end position="66"/>
    </location>
</feature>